<dbReference type="EMBL" id="JAJLJH010000004">
    <property type="protein sequence ID" value="MCK9687308.1"/>
    <property type="molecule type" value="Genomic_DNA"/>
</dbReference>
<evidence type="ECO:0000256" key="1">
    <source>
        <dbReference type="SAM" id="SignalP"/>
    </source>
</evidence>
<keyword evidence="1" id="KW-0732">Signal</keyword>
<evidence type="ECO:0000313" key="4">
    <source>
        <dbReference type="Proteomes" id="UP001139353"/>
    </source>
</evidence>
<dbReference type="PANTHER" id="PTHR30251:SF4">
    <property type="entry name" value="SLR1668 PROTEIN"/>
    <property type="match status" value="1"/>
</dbReference>
<dbReference type="RefSeq" id="WP_275683348.1">
    <property type="nucleotide sequence ID" value="NZ_JAJLJH010000004.1"/>
</dbReference>
<accession>A0A9X1YJI0</accession>
<keyword evidence="4" id="KW-1185">Reference proteome</keyword>
<feature type="signal peptide" evidence="1">
    <location>
        <begin position="1"/>
        <end position="23"/>
    </location>
</feature>
<protein>
    <submittedName>
        <fullName evidence="3">Fimbria/pilus periplasmic chaperone</fullName>
    </submittedName>
</protein>
<feature type="chain" id="PRO_5040888363" evidence="1">
    <location>
        <begin position="24"/>
        <end position="199"/>
    </location>
</feature>
<feature type="domain" description="Pili assembly chaperone N-terminal" evidence="2">
    <location>
        <begin position="24"/>
        <end position="127"/>
    </location>
</feature>
<dbReference type="GO" id="GO:0030288">
    <property type="term" value="C:outer membrane-bounded periplasmic space"/>
    <property type="evidence" value="ECO:0007669"/>
    <property type="project" value="InterPro"/>
</dbReference>
<dbReference type="SUPFAM" id="SSF49354">
    <property type="entry name" value="PapD-like"/>
    <property type="match status" value="1"/>
</dbReference>
<dbReference type="PANTHER" id="PTHR30251">
    <property type="entry name" value="PILUS ASSEMBLY CHAPERONE"/>
    <property type="match status" value="1"/>
</dbReference>
<reference evidence="3" key="1">
    <citation type="submission" date="2021-11" db="EMBL/GenBank/DDBJ databases">
        <title>BS-T2-15 a new species belonging to the Comamonadaceae family isolated from the soil of a French oak forest.</title>
        <authorList>
            <person name="Mieszkin S."/>
            <person name="Alain K."/>
        </authorList>
    </citation>
    <scope>NUCLEOTIDE SEQUENCE</scope>
    <source>
        <strain evidence="3">BS-T2-15</strain>
    </source>
</reference>
<dbReference type="Gene3D" id="2.60.40.10">
    <property type="entry name" value="Immunoglobulins"/>
    <property type="match status" value="1"/>
</dbReference>
<dbReference type="InterPro" id="IPR016147">
    <property type="entry name" value="Pili_assmbl_chaperone_N"/>
</dbReference>
<dbReference type="Pfam" id="PF00345">
    <property type="entry name" value="PapD_N"/>
    <property type="match status" value="1"/>
</dbReference>
<comment type="caution">
    <text evidence="3">The sequence shown here is derived from an EMBL/GenBank/DDBJ whole genome shotgun (WGS) entry which is preliminary data.</text>
</comment>
<evidence type="ECO:0000313" key="3">
    <source>
        <dbReference type="EMBL" id="MCK9687308.1"/>
    </source>
</evidence>
<dbReference type="InterPro" id="IPR013783">
    <property type="entry name" value="Ig-like_fold"/>
</dbReference>
<name>A0A9X1YJI0_9BURK</name>
<evidence type="ECO:0000259" key="2">
    <source>
        <dbReference type="Pfam" id="PF00345"/>
    </source>
</evidence>
<sequence>MVMGFARRILLAGAISAATSANAISLSPVKLDLPAGQRAVALGVTNDSMSPRTYDVRILKWVSTSGDGTFDSTSAVITARPVINIPPGQTATIRVAVLQRSAAPADYYRVFVEDITPVSQASESVRMRYSLPMQVMNSRLAKGSLQRVDGALINSGTAAVFVAGVKKDGTSDVFRYLLPGERWETKFLPEDLDWTSGIQ</sequence>
<dbReference type="GO" id="GO:0071555">
    <property type="term" value="P:cell wall organization"/>
    <property type="evidence" value="ECO:0007669"/>
    <property type="project" value="InterPro"/>
</dbReference>
<dbReference type="InterPro" id="IPR050643">
    <property type="entry name" value="Periplasmic_pilus_chap"/>
</dbReference>
<dbReference type="InterPro" id="IPR008962">
    <property type="entry name" value="PapD-like_sf"/>
</dbReference>
<dbReference type="Proteomes" id="UP001139353">
    <property type="component" value="Unassembled WGS sequence"/>
</dbReference>
<gene>
    <name evidence="3" type="ORF">LPC04_16500</name>
</gene>
<organism evidence="3 4">
    <name type="scientific">Scleromatobacter humisilvae</name>
    <dbReference type="NCBI Taxonomy" id="2897159"/>
    <lineage>
        <taxon>Bacteria</taxon>
        <taxon>Pseudomonadati</taxon>
        <taxon>Pseudomonadota</taxon>
        <taxon>Betaproteobacteria</taxon>
        <taxon>Burkholderiales</taxon>
        <taxon>Sphaerotilaceae</taxon>
        <taxon>Scleromatobacter</taxon>
    </lineage>
</organism>
<dbReference type="AlphaFoldDB" id="A0A9X1YJI0"/>
<proteinExistence type="predicted"/>